<keyword evidence="5" id="KW-0418">Kinase</keyword>
<feature type="region of interest" description="Disordered" evidence="8">
    <location>
        <begin position="412"/>
        <end position="536"/>
    </location>
</feature>
<dbReference type="PROSITE" id="PS00108">
    <property type="entry name" value="PROTEIN_KINASE_ST"/>
    <property type="match status" value="1"/>
</dbReference>
<comment type="similarity">
    <text evidence="1">Belongs to the protein kinase superfamily. CAMK Ser/Thr protein kinase family. NIM1 subfamily.</text>
</comment>
<gene>
    <name evidence="10" type="ORF">G6F51_004081</name>
</gene>
<keyword evidence="2" id="KW-0723">Serine/threonine-protein kinase</keyword>
<evidence type="ECO:0000256" key="8">
    <source>
        <dbReference type="SAM" id="MobiDB-lite"/>
    </source>
</evidence>
<comment type="caution">
    <text evidence="10">The sequence shown here is derived from an EMBL/GenBank/DDBJ whole genome shotgun (WGS) entry which is preliminary data.</text>
</comment>
<dbReference type="PROSITE" id="PS50011">
    <property type="entry name" value="PROTEIN_KINASE_DOM"/>
    <property type="match status" value="1"/>
</dbReference>
<proteinExistence type="inferred from homology"/>
<dbReference type="OrthoDB" id="193931at2759"/>
<keyword evidence="6 7" id="KW-0067">ATP-binding</keyword>
<dbReference type="InterPro" id="IPR011009">
    <property type="entry name" value="Kinase-like_dom_sf"/>
</dbReference>
<protein>
    <recommendedName>
        <fullName evidence="9">Protein kinase domain-containing protein</fullName>
    </recommendedName>
</protein>
<dbReference type="InterPro" id="IPR008271">
    <property type="entry name" value="Ser/Thr_kinase_AS"/>
</dbReference>
<evidence type="ECO:0000259" key="9">
    <source>
        <dbReference type="PROSITE" id="PS50011"/>
    </source>
</evidence>
<dbReference type="OMA" id="QHEPRIA"/>
<evidence type="ECO:0000256" key="1">
    <source>
        <dbReference type="ARBA" id="ARBA00010791"/>
    </source>
</evidence>
<evidence type="ECO:0000256" key="7">
    <source>
        <dbReference type="PROSITE-ProRule" id="PRU10141"/>
    </source>
</evidence>
<accession>A0A9P6YG85</accession>
<evidence type="ECO:0000313" key="10">
    <source>
        <dbReference type="EMBL" id="KAG1547753.1"/>
    </source>
</evidence>
<dbReference type="GO" id="GO:0005737">
    <property type="term" value="C:cytoplasm"/>
    <property type="evidence" value="ECO:0007669"/>
    <property type="project" value="TreeGrafter"/>
</dbReference>
<evidence type="ECO:0000256" key="4">
    <source>
        <dbReference type="ARBA" id="ARBA00022741"/>
    </source>
</evidence>
<keyword evidence="3" id="KW-0808">Transferase</keyword>
<name>A0A9P6YG85_RHIOR</name>
<dbReference type="GO" id="GO:0004674">
    <property type="term" value="F:protein serine/threonine kinase activity"/>
    <property type="evidence" value="ECO:0007669"/>
    <property type="project" value="UniProtKB-KW"/>
</dbReference>
<dbReference type="SUPFAM" id="SSF56112">
    <property type="entry name" value="Protein kinase-like (PK-like)"/>
    <property type="match status" value="1"/>
</dbReference>
<dbReference type="FunFam" id="1.10.510.10:FF:000571">
    <property type="entry name" value="Maternal embryonic leucine zipper kinase"/>
    <property type="match status" value="1"/>
</dbReference>
<dbReference type="GO" id="GO:0005524">
    <property type="term" value="F:ATP binding"/>
    <property type="evidence" value="ECO:0007669"/>
    <property type="project" value="UniProtKB-UniRule"/>
</dbReference>
<dbReference type="Gene3D" id="1.10.510.10">
    <property type="entry name" value="Transferase(Phosphotransferase) domain 1"/>
    <property type="match status" value="1"/>
</dbReference>
<evidence type="ECO:0000313" key="11">
    <source>
        <dbReference type="Proteomes" id="UP000717996"/>
    </source>
</evidence>
<feature type="domain" description="Protein kinase" evidence="9">
    <location>
        <begin position="10"/>
        <end position="285"/>
    </location>
</feature>
<dbReference type="InterPro" id="IPR017441">
    <property type="entry name" value="Protein_kinase_ATP_BS"/>
</dbReference>
<dbReference type="EMBL" id="JAANIT010000435">
    <property type="protein sequence ID" value="KAG1547753.1"/>
    <property type="molecule type" value="Genomic_DNA"/>
</dbReference>
<dbReference type="SMART" id="SM00220">
    <property type="entry name" value="S_TKc"/>
    <property type="match status" value="1"/>
</dbReference>
<dbReference type="PANTHER" id="PTHR24346:SF82">
    <property type="entry name" value="KP78A-RELATED"/>
    <property type="match status" value="1"/>
</dbReference>
<dbReference type="GO" id="GO:0035556">
    <property type="term" value="P:intracellular signal transduction"/>
    <property type="evidence" value="ECO:0007669"/>
    <property type="project" value="TreeGrafter"/>
</dbReference>
<dbReference type="Proteomes" id="UP000717996">
    <property type="component" value="Unassembled WGS sequence"/>
</dbReference>
<reference evidence="10" key="1">
    <citation type="journal article" date="2020" name="Microb. Genom.">
        <title>Genetic diversity of clinical and environmental Mucorales isolates obtained from an investigation of mucormycosis cases among solid organ transplant recipients.</title>
        <authorList>
            <person name="Nguyen M.H."/>
            <person name="Kaul D."/>
            <person name="Muto C."/>
            <person name="Cheng S.J."/>
            <person name="Richter R.A."/>
            <person name="Bruno V.M."/>
            <person name="Liu G."/>
            <person name="Beyhan S."/>
            <person name="Sundermann A.J."/>
            <person name="Mounaud S."/>
            <person name="Pasculle A.W."/>
            <person name="Nierman W.C."/>
            <person name="Driscoll E."/>
            <person name="Cumbie R."/>
            <person name="Clancy C.J."/>
            <person name="Dupont C.L."/>
        </authorList>
    </citation>
    <scope>NUCLEOTIDE SEQUENCE</scope>
    <source>
        <strain evidence="10">GL16</strain>
    </source>
</reference>
<evidence type="ECO:0000256" key="6">
    <source>
        <dbReference type="ARBA" id="ARBA00022840"/>
    </source>
</evidence>
<dbReference type="PROSITE" id="PS00107">
    <property type="entry name" value="PROTEIN_KINASE_ATP"/>
    <property type="match status" value="1"/>
</dbReference>
<dbReference type="AlphaFoldDB" id="A0A9P6YG85"/>
<dbReference type="PANTHER" id="PTHR24346">
    <property type="entry name" value="MAP/MICROTUBULE AFFINITY-REGULATING KINASE"/>
    <property type="match status" value="1"/>
</dbReference>
<keyword evidence="4 7" id="KW-0547">Nucleotide-binding</keyword>
<feature type="compositionally biased region" description="Low complexity" evidence="8">
    <location>
        <begin position="495"/>
        <end position="532"/>
    </location>
</feature>
<dbReference type="GO" id="GO:0000226">
    <property type="term" value="P:microtubule cytoskeleton organization"/>
    <property type="evidence" value="ECO:0007669"/>
    <property type="project" value="TreeGrafter"/>
</dbReference>
<feature type="compositionally biased region" description="Polar residues" evidence="8">
    <location>
        <begin position="446"/>
        <end position="469"/>
    </location>
</feature>
<evidence type="ECO:0000256" key="5">
    <source>
        <dbReference type="ARBA" id="ARBA00022777"/>
    </source>
</evidence>
<feature type="binding site" evidence="7">
    <location>
        <position position="39"/>
    </location>
    <ligand>
        <name>ATP</name>
        <dbReference type="ChEBI" id="CHEBI:30616"/>
    </ligand>
</feature>
<organism evidence="10 11">
    <name type="scientific">Rhizopus oryzae</name>
    <name type="common">Mucormycosis agent</name>
    <name type="synonym">Rhizopus arrhizus var. delemar</name>
    <dbReference type="NCBI Taxonomy" id="64495"/>
    <lineage>
        <taxon>Eukaryota</taxon>
        <taxon>Fungi</taxon>
        <taxon>Fungi incertae sedis</taxon>
        <taxon>Mucoromycota</taxon>
        <taxon>Mucoromycotina</taxon>
        <taxon>Mucoromycetes</taxon>
        <taxon>Mucorales</taxon>
        <taxon>Mucorineae</taxon>
        <taxon>Rhizopodaceae</taxon>
        <taxon>Rhizopus</taxon>
    </lineage>
</organism>
<evidence type="ECO:0000256" key="2">
    <source>
        <dbReference type="ARBA" id="ARBA00022527"/>
    </source>
</evidence>
<dbReference type="InterPro" id="IPR000719">
    <property type="entry name" value="Prot_kinase_dom"/>
</dbReference>
<sequence>MSDQRIVNGYRLQNVIGRGGSGKVMLGCHEVTGDLAVVKIVQRIQFNRQLRTINGMMCGQSEFDSRCQENVCREQRTIREGYLMRLLNHPNIIHVKDMLATDDCFYLLMEYAPGGTLGSHLARHRCLGETETRYFARQIVSAMDYMHRNSIVHRDLKIDNILLAEDHRQIKITDFGLSNLYRPDRLLQTHCGSMYFAAPEMLNTVPYCGPEVDVWSLGVILFVLITGAMPFNDVTAHGLYRKIHLARVQYPNEMSASCCDLLSRIFQPDRARRILLADVMRHPWMHKHYRDPIPNYLPLRLPLTGPLSPSTILMMVKRFDLGTEREIKTELEAVIRSPTYRYCANYVALIQVRKASGMAEPYLSDPTLQHWNGYDDPQTVPAAYHPLCSLYYLISEKAHHPRAVLVADSPASLHPSSLCPSPADSDGSLGRMDARIPRTPFGVPDLTSTGSQLASVSPWTDSTASSVRTPANHEPPLHSGPQPARRQHYVHLTHSPSFPSASSSSLPPRGDSTSTLSSDVSLPSSSTLSLSPNIFEPKTTHPPAGLFQSFLHSFFDVLSNLSCSHK</sequence>
<evidence type="ECO:0000256" key="3">
    <source>
        <dbReference type="ARBA" id="ARBA00022679"/>
    </source>
</evidence>
<dbReference type="Pfam" id="PF00069">
    <property type="entry name" value="Pkinase"/>
    <property type="match status" value="1"/>
</dbReference>